<sequence length="270" mass="30570">MTWKYDALNHLALNLESQATFKIQRSSRRLDSPADFELVPPDGSINAWLPEELEQLKADLWLEMQRVWKQADLRLQLSSLIRNKLGGDNYRAASVISGISGKTISARSIQAWLAEPTKRSSRTCPEWAVAALETYAPPPQTVARPAEAPLTAWEVKNRFGVDYAEREIDSEEKLQKEWAATNLTVLPAALASLEWELRRHLDYLNESINLWRVALKTGKSFEEFQQLALEKLDDAASRRHYIQEDKLAIKQGRDEFSNPEGLPTGKGGAQ</sequence>
<dbReference type="EMBL" id="CP022579">
    <property type="protein sequence ID" value="QEL64858.1"/>
    <property type="molecule type" value="Genomic_DNA"/>
</dbReference>
<accession>A0A5C1E9C0</accession>
<dbReference type="KEGG" id="otr:OTERR_13820"/>
<dbReference type="AlphaFoldDB" id="A0A5C1E9C0"/>
<keyword evidence="3" id="KW-1185">Reference proteome</keyword>
<dbReference type="Proteomes" id="UP000323671">
    <property type="component" value="Chromosome"/>
</dbReference>
<reference evidence="2 3" key="1">
    <citation type="submission" date="2017-07" db="EMBL/GenBank/DDBJ databases">
        <title>Complete genome sequence of Oryzomicrobium terrae TPP412.</title>
        <authorList>
            <person name="Chiu L.-W."/>
            <person name="Lo K.-J."/>
            <person name="Tsai Y.-M."/>
            <person name="Lin S.-S."/>
            <person name="Kuo C.-H."/>
            <person name="Liu C.-T."/>
        </authorList>
    </citation>
    <scope>NUCLEOTIDE SEQUENCE [LARGE SCALE GENOMIC DNA]</scope>
    <source>
        <strain evidence="2 3">TPP412</strain>
    </source>
</reference>
<organism evidence="2 3">
    <name type="scientific">Oryzomicrobium terrae</name>
    <dbReference type="NCBI Taxonomy" id="1735038"/>
    <lineage>
        <taxon>Bacteria</taxon>
        <taxon>Pseudomonadati</taxon>
        <taxon>Pseudomonadota</taxon>
        <taxon>Betaproteobacteria</taxon>
        <taxon>Rhodocyclales</taxon>
        <taxon>Rhodocyclaceae</taxon>
        <taxon>Oryzomicrobium</taxon>
    </lineage>
</organism>
<evidence type="ECO:0000256" key="1">
    <source>
        <dbReference type="SAM" id="MobiDB-lite"/>
    </source>
</evidence>
<dbReference type="RefSeq" id="WP_149425282.1">
    <property type="nucleotide sequence ID" value="NZ_CP022579.1"/>
</dbReference>
<gene>
    <name evidence="2" type="ORF">OTERR_13820</name>
</gene>
<proteinExistence type="predicted"/>
<feature type="region of interest" description="Disordered" evidence="1">
    <location>
        <begin position="250"/>
        <end position="270"/>
    </location>
</feature>
<evidence type="ECO:0000313" key="2">
    <source>
        <dbReference type="EMBL" id="QEL64858.1"/>
    </source>
</evidence>
<name>A0A5C1E9C0_9RHOO</name>
<evidence type="ECO:0000313" key="3">
    <source>
        <dbReference type="Proteomes" id="UP000323671"/>
    </source>
</evidence>
<protein>
    <submittedName>
        <fullName evidence="2">Uncharacterized protein</fullName>
    </submittedName>
</protein>